<keyword evidence="1" id="KW-0812">Transmembrane</keyword>
<comment type="caution">
    <text evidence="2">The sequence shown here is derived from an EMBL/GenBank/DDBJ whole genome shotgun (WGS) entry which is preliminary data.</text>
</comment>
<name>A0A0V1IMA9_TRIPS</name>
<protein>
    <submittedName>
        <fullName evidence="2">Uncharacterized protein</fullName>
    </submittedName>
</protein>
<gene>
    <name evidence="2" type="ORF">T4B_10820</name>
</gene>
<sequence>MQKDTLGVDMFRFVGLRSGQATSWLVLLADIVFLTWKENHNITFSSCVLNEALSTLSNLITSAQFNEKYLHIFFNLTYQLITFGKHLMRNLSTFDYKMHFLTILHVVLGDWLVPFALGAANWRKSIFVCCRGKIGKMKDAEVKISPTKTAQCRHAAEAGSWRFHAVTSEWTTTTCNNRPFN</sequence>
<dbReference type="Proteomes" id="UP000054805">
    <property type="component" value="Unassembled WGS sequence"/>
</dbReference>
<dbReference type="AlphaFoldDB" id="A0A0V1IMA9"/>
<keyword evidence="1" id="KW-0472">Membrane</keyword>
<evidence type="ECO:0000313" key="3">
    <source>
        <dbReference type="Proteomes" id="UP000054805"/>
    </source>
</evidence>
<accession>A0A0V1IMA9</accession>
<evidence type="ECO:0000313" key="2">
    <source>
        <dbReference type="EMBL" id="KRZ23923.1"/>
    </source>
</evidence>
<evidence type="ECO:0000256" key="1">
    <source>
        <dbReference type="SAM" id="Phobius"/>
    </source>
</evidence>
<organism evidence="2 3">
    <name type="scientific">Trichinella pseudospiralis</name>
    <name type="common">Parasitic roundworm</name>
    <dbReference type="NCBI Taxonomy" id="6337"/>
    <lineage>
        <taxon>Eukaryota</taxon>
        <taxon>Metazoa</taxon>
        <taxon>Ecdysozoa</taxon>
        <taxon>Nematoda</taxon>
        <taxon>Enoplea</taxon>
        <taxon>Dorylaimia</taxon>
        <taxon>Trichinellida</taxon>
        <taxon>Trichinellidae</taxon>
        <taxon>Trichinella</taxon>
    </lineage>
</organism>
<proteinExistence type="predicted"/>
<feature type="transmembrane region" description="Helical" evidence="1">
    <location>
        <begin position="100"/>
        <end position="122"/>
    </location>
</feature>
<feature type="transmembrane region" description="Helical" evidence="1">
    <location>
        <begin position="21"/>
        <end position="36"/>
    </location>
</feature>
<keyword evidence="3" id="KW-1185">Reference proteome</keyword>
<reference evidence="2 3" key="1">
    <citation type="submission" date="2015-01" db="EMBL/GenBank/DDBJ databases">
        <title>Evolution of Trichinella species and genotypes.</title>
        <authorList>
            <person name="Korhonen P.K."/>
            <person name="Edoardo P."/>
            <person name="Giuseppe L.R."/>
            <person name="Gasser R.B."/>
        </authorList>
    </citation>
    <scope>NUCLEOTIDE SEQUENCE [LARGE SCALE GENOMIC DNA]</scope>
    <source>
        <strain evidence="2">ISS588</strain>
    </source>
</reference>
<dbReference type="EMBL" id="JYDS01000132">
    <property type="protein sequence ID" value="KRZ23923.1"/>
    <property type="molecule type" value="Genomic_DNA"/>
</dbReference>
<keyword evidence="1" id="KW-1133">Transmembrane helix</keyword>